<dbReference type="InterPro" id="IPR000569">
    <property type="entry name" value="HECT_dom"/>
</dbReference>
<dbReference type="InterPro" id="IPR035983">
    <property type="entry name" value="Hect_E3_ubiquitin_ligase"/>
</dbReference>
<dbReference type="PANTHER" id="PTHR45700:SF3">
    <property type="entry name" value="UBIQUITIN-PROTEIN LIGASE E3B"/>
    <property type="match status" value="1"/>
</dbReference>
<evidence type="ECO:0000256" key="2">
    <source>
        <dbReference type="ARBA" id="ARBA00004906"/>
    </source>
</evidence>
<comment type="caution">
    <text evidence="8">The sequence shown here is derived from an EMBL/GenBank/DDBJ whole genome shotgun (WGS) entry which is preliminary data.</text>
</comment>
<dbReference type="AlphaFoldDB" id="A0ABD2QMU1"/>
<evidence type="ECO:0000256" key="6">
    <source>
        <dbReference type="PROSITE-ProRule" id="PRU00104"/>
    </source>
</evidence>
<dbReference type="SMART" id="SM00015">
    <property type="entry name" value="IQ"/>
    <property type="match status" value="1"/>
</dbReference>
<dbReference type="Pfam" id="PF00612">
    <property type="entry name" value="IQ"/>
    <property type="match status" value="1"/>
</dbReference>
<dbReference type="InterPro" id="IPR044611">
    <property type="entry name" value="E3A/B/C-like"/>
</dbReference>
<evidence type="ECO:0000256" key="5">
    <source>
        <dbReference type="ARBA" id="ARBA00022786"/>
    </source>
</evidence>
<dbReference type="EC" id="2.3.2.26" evidence="3"/>
<name>A0ABD2QMU1_9PLAT</name>
<feature type="domain" description="HECT" evidence="7">
    <location>
        <begin position="742"/>
        <end position="833"/>
    </location>
</feature>
<dbReference type="Gene3D" id="3.90.1750.10">
    <property type="entry name" value="Hect, E3 ligase catalytic domains"/>
    <property type="match status" value="1"/>
</dbReference>
<dbReference type="PROSITE" id="PS50096">
    <property type="entry name" value="IQ"/>
    <property type="match status" value="1"/>
</dbReference>
<dbReference type="CDD" id="cd23767">
    <property type="entry name" value="IQCD"/>
    <property type="match status" value="1"/>
</dbReference>
<sequence length="833" mass="94677">MFKQTLKTDVNGFLSEQKRKREERQVEKVQNHSALMIQSYWRGYRARSKLVTELRSEITSSLYLLEDLKAFDFIKLLKKLKFNFDDKKDHDLFVSVCKFLFESLVESTHPIGYESCMLRKDTAADWISLTKWLLGKCLNVLKFISTTTVSDTKTLNVILSLLLILTDSTKWKRVVNDPKLAPGMRKVAISFVNFLFSNGLHSVLRIVLFDGLAKATCSFNVLSLTALFTLSLRPLITREFDEQSIASYATEILTVPGFVLHINSLLPQTYEQVIEQRICSKVILLLFNSKPELEGCSVLYLVANLIQLSLLEIEVLADHCLEYCVVLSKLLNQLMTYVGGKKSNQSSWHPILGWFAQPIDKNISAALPHVTTQLKLLWHGRMVRLLFSDLYEQALLGNGSSSKEQPVQIQTLSPAIAQQPSFTRQNKTIASFKKKFGLGLFLNQVNTIGRKCGVISSSASLDSKQTSIGKGPSPKDLPEALKAVCLLYCSTFSCLREIRNDILAGLSLGDLLPRVWRLIYKCGSYKDWTQVVIRSEFSTPKSSSIPCPDSPNEVHLLFLFLAASANLLVILDDIELFELEKSFSKEELCEMGRFFNLLFYETVLLVPDPTQLAIWASGVDKIQMTVLPLCHRMLEILYERDNRFNYAPAGFWLIRDVKPSAFLADVRKSKPHAQFLLKCAPHIIAHRERIALFRDFVRADKLSLGRRLVNYFFVDESPVGATINVHRNRIVEDGYQQLANLSPHQLKLKIRVIFCNLMGLDEVGIDLDGVFKEFLEETIRRVFDPSLNLFKTTSDHRLYPSPTSYLQVTNYLPKCFFLGTLTHSSLISVKLSM</sequence>
<evidence type="ECO:0000256" key="3">
    <source>
        <dbReference type="ARBA" id="ARBA00012485"/>
    </source>
</evidence>
<reference evidence="8 9" key="1">
    <citation type="submission" date="2024-11" db="EMBL/GenBank/DDBJ databases">
        <title>Adaptive evolution of stress response genes in parasites aligns with host niche diversity.</title>
        <authorList>
            <person name="Hahn C."/>
            <person name="Resl P."/>
        </authorList>
    </citation>
    <scope>NUCLEOTIDE SEQUENCE [LARGE SCALE GENOMIC DNA]</scope>
    <source>
        <strain evidence="8">EGGRZ-B1_66</strain>
        <tissue evidence="8">Body</tissue>
    </source>
</reference>
<dbReference type="SUPFAM" id="SSF56204">
    <property type="entry name" value="Hect, E3 ligase catalytic domain"/>
    <property type="match status" value="1"/>
</dbReference>
<dbReference type="GO" id="GO:0016874">
    <property type="term" value="F:ligase activity"/>
    <property type="evidence" value="ECO:0007669"/>
    <property type="project" value="UniProtKB-KW"/>
</dbReference>
<gene>
    <name evidence="8" type="primary">UBE3B_2</name>
    <name evidence="8" type="ORF">Ciccas_000472</name>
</gene>
<evidence type="ECO:0000256" key="1">
    <source>
        <dbReference type="ARBA" id="ARBA00000885"/>
    </source>
</evidence>
<evidence type="ECO:0000259" key="7">
    <source>
        <dbReference type="PROSITE" id="PS50237"/>
    </source>
</evidence>
<dbReference type="InterPro" id="IPR000048">
    <property type="entry name" value="IQ_motif_EF-hand-BS"/>
</dbReference>
<dbReference type="Proteomes" id="UP001626550">
    <property type="component" value="Unassembled WGS sequence"/>
</dbReference>
<evidence type="ECO:0000313" key="9">
    <source>
        <dbReference type="Proteomes" id="UP001626550"/>
    </source>
</evidence>
<keyword evidence="9" id="KW-1185">Reference proteome</keyword>
<accession>A0ABD2QMU1</accession>
<comment type="catalytic activity">
    <reaction evidence="1">
        <text>S-ubiquitinyl-[E2 ubiquitin-conjugating enzyme]-L-cysteine + [acceptor protein]-L-lysine = [E2 ubiquitin-conjugating enzyme]-L-cysteine + N(6)-ubiquitinyl-[acceptor protein]-L-lysine.</text>
        <dbReference type="EC" id="2.3.2.26"/>
    </reaction>
</comment>
<evidence type="ECO:0000256" key="4">
    <source>
        <dbReference type="ARBA" id="ARBA00022679"/>
    </source>
</evidence>
<comment type="caution">
    <text evidence="6">Lacks conserved residue(s) required for the propagation of feature annotation.</text>
</comment>
<keyword evidence="5 6" id="KW-0833">Ubl conjugation pathway</keyword>
<keyword evidence="4" id="KW-0808">Transferase</keyword>
<dbReference type="Gene3D" id="1.20.5.190">
    <property type="match status" value="1"/>
</dbReference>
<dbReference type="PANTHER" id="PTHR45700">
    <property type="entry name" value="UBIQUITIN-PROTEIN LIGASE E3C"/>
    <property type="match status" value="1"/>
</dbReference>
<evidence type="ECO:0000313" key="8">
    <source>
        <dbReference type="EMBL" id="KAL3320845.1"/>
    </source>
</evidence>
<dbReference type="PROSITE" id="PS50237">
    <property type="entry name" value="HECT"/>
    <property type="match status" value="1"/>
</dbReference>
<dbReference type="GO" id="GO:0061630">
    <property type="term" value="F:ubiquitin protein ligase activity"/>
    <property type="evidence" value="ECO:0007669"/>
    <property type="project" value="UniProtKB-EC"/>
</dbReference>
<comment type="pathway">
    <text evidence="2">Protein modification; protein ubiquitination.</text>
</comment>
<protein>
    <recommendedName>
        <fullName evidence="3">HECT-type E3 ubiquitin transferase</fullName>
        <ecNumber evidence="3">2.3.2.26</ecNumber>
    </recommendedName>
</protein>
<proteinExistence type="predicted"/>
<dbReference type="EMBL" id="JBJKFK010000025">
    <property type="protein sequence ID" value="KAL3320845.1"/>
    <property type="molecule type" value="Genomic_DNA"/>
</dbReference>
<keyword evidence="8" id="KW-0436">Ligase</keyword>
<organism evidence="8 9">
    <name type="scientific">Cichlidogyrus casuarinus</name>
    <dbReference type="NCBI Taxonomy" id="1844966"/>
    <lineage>
        <taxon>Eukaryota</taxon>
        <taxon>Metazoa</taxon>
        <taxon>Spiralia</taxon>
        <taxon>Lophotrochozoa</taxon>
        <taxon>Platyhelminthes</taxon>
        <taxon>Monogenea</taxon>
        <taxon>Monopisthocotylea</taxon>
        <taxon>Dactylogyridea</taxon>
        <taxon>Ancyrocephalidae</taxon>
        <taxon>Cichlidogyrus</taxon>
    </lineage>
</organism>